<protein>
    <submittedName>
        <fullName evidence="2">Uncharacterized protein</fullName>
    </submittedName>
</protein>
<evidence type="ECO:0000313" key="2">
    <source>
        <dbReference type="EMBL" id="GFO36073.1"/>
    </source>
</evidence>
<feature type="region of interest" description="Disordered" evidence="1">
    <location>
        <begin position="25"/>
        <end position="81"/>
    </location>
</feature>
<proteinExistence type="predicted"/>
<dbReference type="AlphaFoldDB" id="A0AAV4CW01"/>
<comment type="caution">
    <text evidence="2">The sequence shown here is derived from an EMBL/GenBank/DDBJ whole genome shotgun (WGS) entry which is preliminary data.</text>
</comment>
<organism evidence="2 3">
    <name type="scientific">Plakobranchus ocellatus</name>
    <dbReference type="NCBI Taxonomy" id="259542"/>
    <lineage>
        <taxon>Eukaryota</taxon>
        <taxon>Metazoa</taxon>
        <taxon>Spiralia</taxon>
        <taxon>Lophotrochozoa</taxon>
        <taxon>Mollusca</taxon>
        <taxon>Gastropoda</taxon>
        <taxon>Heterobranchia</taxon>
        <taxon>Euthyneura</taxon>
        <taxon>Panpulmonata</taxon>
        <taxon>Sacoglossa</taxon>
        <taxon>Placobranchoidea</taxon>
        <taxon>Plakobranchidae</taxon>
        <taxon>Plakobranchus</taxon>
    </lineage>
</organism>
<dbReference type="EMBL" id="BLXT01007037">
    <property type="protein sequence ID" value="GFO36073.1"/>
    <property type="molecule type" value="Genomic_DNA"/>
</dbReference>
<dbReference type="Proteomes" id="UP000735302">
    <property type="component" value="Unassembled WGS sequence"/>
</dbReference>
<keyword evidence="3" id="KW-1185">Reference proteome</keyword>
<accession>A0AAV4CW01</accession>
<gene>
    <name evidence="2" type="ORF">PoB_006257800</name>
</gene>
<name>A0AAV4CW01_9GAST</name>
<evidence type="ECO:0000256" key="1">
    <source>
        <dbReference type="SAM" id="MobiDB-lite"/>
    </source>
</evidence>
<evidence type="ECO:0000313" key="3">
    <source>
        <dbReference type="Proteomes" id="UP000735302"/>
    </source>
</evidence>
<sequence>MSEEHFESSCFSKTALCNRQLIKTAEPTIFNVPNPPLQKTPSRAPPKQRKPLDDTRDNTSPGNFVDENVPPASHNNKPMGILKRKVNLAFASGTSNATEAQQRRNRP</sequence>
<reference evidence="2 3" key="1">
    <citation type="journal article" date="2021" name="Elife">
        <title>Chloroplast acquisition without the gene transfer in kleptoplastic sea slugs, Plakobranchus ocellatus.</title>
        <authorList>
            <person name="Maeda T."/>
            <person name="Takahashi S."/>
            <person name="Yoshida T."/>
            <person name="Shimamura S."/>
            <person name="Takaki Y."/>
            <person name="Nagai Y."/>
            <person name="Toyoda A."/>
            <person name="Suzuki Y."/>
            <person name="Arimoto A."/>
            <person name="Ishii H."/>
            <person name="Satoh N."/>
            <person name="Nishiyama T."/>
            <person name="Hasebe M."/>
            <person name="Maruyama T."/>
            <person name="Minagawa J."/>
            <person name="Obokata J."/>
            <person name="Shigenobu S."/>
        </authorList>
    </citation>
    <scope>NUCLEOTIDE SEQUENCE [LARGE SCALE GENOMIC DNA]</scope>
</reference>